<evidence type="ECO:0000313" key="1">
    <source>
        <dbReference type="Proteomes" id="UP000887572"/>
    </source>
</evidence>
<protein>
    <submittedName>
        <fullName evidence="2">Uncharacterized protein</fullName>
    </submittedName>
</protein>
<evidence type="ECO:0000313" key="2">
    <source>
        <dbReference type="WBParaSite" id="Gr19_v10_g2310.t1"/>
    </source>
</evidence>
<name>A0A914HLS9_GLORO</name>
<dbReference type="AlphaFoldDB" id="A0A914HLS9"/>
<proteinExistence type="predicted"/>
<reference evidence="2" key="1">
    <citation type="submission" date="2022-11" db="UniProtKB">
        <authorList>
            <consortium name="WormBaseParasite"/>
        </authorList>
    </citation>
    <scope>IDENTIFICATION</scope>
</reference>
<dbReference type="Proteomes" id="UP000887572">
    <property type="component" value="Unplaced"/>
</dbReference>
<dbReference type="WBParaSite" id="Gr19_v10_g2310.t1">
    <property type="protein sequence ID" value="Gr19_v10_g2310.t1"/>
    <property type="gene ID" value="Gr19_v10_g2310"/>
</dbReference>
<accession>A0A914HLS9</accession>
<keyword evidence="1" id="KW-1185">Reference proteome</keyword>
<sequence>MLKNSHWSGHRCVPSCGQCQTPSTDFARCSKMCRLHLHAQIRPVVADLERAVCASGKRSRLVLIGSIASGMAFDESADINLAFFYAVLSPDIVSHQTLGGAIFSPVMLSPAIFTHGYLMVSIFSPSFLS</sequence>
<organism evidence="1 2">
    <name type="scientific">Globodera rostochiensis</name>
    <name type="common">Golden nematode worm</name>
    <name type="synonym">Heterodera rostochiensis</name>
    <dbReference type="NCBI Taxonomy" id="31243"/>
    <lineage>
        <taxon>Eukaryota</taxon>
        <taxon>Metazoa</taxon>
        <taxon>Ecdysozoa</taxon>
        <taxon>Nematoda</taxon>
        <taxon>Chromadorea</taxon>
        <taxon>Rhabditida</taxon>
        <taxon>Tylenchina</taxon>
        <taxon>Tylenchomorpha</taxon>
        <taxon>Tylenchoidea</taxon>
        <taxon>Heteroderidae</taxon>
        <taxon>Heteroderinae</taxon>
        <taxon>Globodera</taxon>
    </lineage>
</organism>